<proteinExistence type="predicted"/>
<name>A0A3B3BUE0_ORYME</name>
<dbReference type="AlphaFoldDB" id="A0A3B3BUE0"/>
<dbReference type="PaxDb" id="30732-ENSOMEP00000008422"/>
<feature type="region of interest" description="Disordered" evidence="1">
    <location>
        <begin position="43"/>
        <end position="88"/>
    </location>
</feature>
<keyword evidence="3" id="KW-1185">Reference proteome</keyword>
<dbReference type="Ensembl" id="ENSOMET00000002477.1">
    <property type="protein sequence ID" value="ENSOMEP00000008422.1"/>
    <property type="gene ID" value="ENSOMEG00000009586.1"/>
</dbReference>
<sequence>MAALSDAPQICLLEENKCSLHRCKRNSHSPPPQLATTGLVPRGTAIAGTTPDHLNGFLRPSPPQQQPIMSNKTKSSSVSRKRFRLSKR</sequence>
<reference evidence="2" key="2">
    <citation type="submission" date="2025-09" db="UniProtKB">
        <authorList>
            <consortium name="Ensembl"/>
        </authorList>
    </citation>
    <scope>IDENTIFICATION</scope>
</reference>
<organism evidence="2 3">
    <name type="scientific">Oryzias melastigma</name>
    <name type="common">Marine medaka</name>
    <dbReference type="NCBI Taxonomy" id="30732"/>
    <lineage>
        <taxon>Eukaryota</taxon>
        <taxon>Metazoa</taxon>
        <taxon>Chordata</taxon>
        <taxon>Craniata</taxon>
        <taxon>Vertebrata</taxon>
        <taxon>Euteleostomi</taxon>
        <taxon>Actinopterygii</taxon>
        <taxon>Neopterygii</taxon>
        <taxon>Teleostei</taxon>
        <taxon>Neoteleostei</taxon>
        <taxon>Acanthomorphata</taxon>
        <taxon>Ovalentaria</taxon>
        <taxon>Atherinomorphae</taxon>
        <taxon>Beloniformes</taxon>
        <taxon>Adrianichthyidae</taxon>
        <taxon>Oryziinae</taxon>
        <taxon>Oryzias</taxon>
    </lineage>
</organism>
<protein>
    <submittedName>
        <fullName evidence="2">Uncharacterized protein</fullName>
    </submittedName>
</protein>
<evidence type="ECO:0000313" key="2">
    <source>
        <dbReference type="Ensembl" id="ENSOMEP00000008422.1"/>
    </source>
</evidence>
<feature type="compositionally biased region" description="Polar residues" evidence="1">
    <location>
        <begin position="66"/>
        <end position="78"/>
    </location>
</feature>
<feature type="compositionally biased region" description="Basic residues" evidence="1">
    <location>
        <begin position="79"/>
        <end position="88"/>
    </location>
</feature>
<accession>A0A3B3BUE0</accession>
<dbReference type="Proteomes" id="UP000261560">
    <property type="component" value="Unplaced"/>
</dbReference>
<evidence type="ECO:0000256" key="1">
    <source>
        <dbReference type="SAM" id="MobiDB-lite"/>
    </source>
</evidence>
<evidence type="ECO:0000313" key="3">
    <source>
        <dbReference type="Proteomes" id="UP000261560"/>
    </source>
</evidence>
<reference evidence="2" key="1">
    <citation type="submission" date="2025-08" db="UniProtKB">
        <authorList>
            <consortium name="Ensembl"/>
        </authorList>
    </citation>
    <scope>IDENTIFICATION</scope>
</reference>